<dbReference type="InterPro" id="IPR050213">
    <property type="entry name" value="GST_superfamily"/>
</dbReference>
<dbReference type="InterPro" id="IPR036249">
    <property type="entry name" value="Thioredoxin-like_sf"/>
</dbReference>
<dbReference type="SUPFAM" id="SSF47616">
    <property type="entry name" value="GST C-terminal domain-like"/>
    <property type="match status" value="1"/>
</dbReference>
<dbReference type="CDD" id="cd03192">
    <property type="entry name" value="GST_C_Sigma_like"/>
    <property type="match status" value="1"/>
</dbReference>
<evidence type="ECO:0000259" key="1">
    <source>
        <dbReference type="PROSITE" id="PS50404"/>
    </source>
</evidence>
<dbReference type="Gene3D" id="3.40.30.10">
    <property type="entry name" value="Glutaredoxin"/>
    <property type="match status" value="1"/>
</dbReference>
<dbReference type="Pfam" id="PF14497">
    <property type="entry name" value="GST_C_3"/>
    <property type="match status" value="1"/>
</dbReference>
<dbReference type="InterPro" id="IPR036282">
    <property type="entry name" value="Glutathione-S-Trfase_C_sf"/>
</dbReference>
<reference evidence="2 3" key="1">
    <citation type="submission" date="2024-05" db="EMBL/GenBank/DDBJ databases">
        <authorList>
            <person name="Park S."/>
        </authorList>
    </citation>
    <scope>NUCLEOTIDE SEQUENCE [LARGE SCALE GENOMIC DNA]</scope>
    <source>
        <strain evidence="2 3">DGU5</strain>
    </source>
</reference>
<dbReference type="CDD" id="cd03039">
    <property type="entry name" value="GST_N_Sigma_like"/>
    <property type="match status" value="1"/>
</dbReference>
<keyword evidence="3" id="KW-1185">Reference proteome</keyword>
<feature type="domain" description="GST N-terminal" evidence="1">
    <location>
        <begin position="1"/>
        <end position="84"/>
    </location>
</feature>
<accession>A0ABV0CVM3</accession>
<proteinExistence type="predicted"/>
<dbReference type="InterPro" id="IPR004045">
    <property type="entry name" value="Glutathione_S-Trfase_N"/>
</dbReference>
<evidence type="ECO:0000313" key="2">
    <source>
        <dbReference type="EMBL" id="MEN7536913.1"/>
    </source>
</evidence>
<organism evidence="2 3">
    <name type="scientific">Aurantiacibacter flavus</name>
    <dbReference type="NCBI Taxonomy" id="3145232"/>
    <lineage>
        <taxon>Bacteria</taxon>
        <taxon>Pseudomonadati</taxon>
        <taxon>Pseudomonadota</taxon>
        <taxon>Alphaproteobacteria</taxon>
        <taxon>Sphingomonadales</taxon>
        <taxon>Erythrobacteraceae</taxon>
        <taxon>Aurantiacibacter</taxon>
    </lineage>
</organism>
<dbReference type="Gene3D" id="1.20.1050.10">
    <property type="match status" value="1"/>
</dbReference>
<name>A0ABV0CVM3_9SPHN</name>
<evidence type="ECO:0000313" key="3">
    <source>
        <dbReference type="Proteomes" id="UP001484535"/>
    </source>
</evidence>
<dbReference type="RefSeq" id="WP_346784360.1">
    <property type="nucleotide sequence ID" value="NZ_JBDLBR010000002.1"/>
</dbReference>
<dbReference type="SUPFAM" id="SSF52833">
    <property type="entry name" value="Thioredoxin-like"/>
    <property type="match status" value="1"/>
</dbReference>
<dbReference type="PROSITE" id="PS50404">
    <property type="entry name" value="GST_NTER"/>
    <property type="match status" value="1"/>
</dbReference>
<protein>
    <submittedName>
        <fullName evidence="2">Glutathione S-transferase</fullName>
    </submittedName>
</protein>
<sequence length="235" mass="26460">MSYQLFYWPSIPGRGEFVRLFMEAAELEYEDVARTDGADALVEDLHAREGIRPFAPPYLVDDEVVIGQTALILLYLSDKEGLGSGDLATDLKLMQLQMDIADLVEEIHGTHHPIAPGLYYADQMDAAYEKAADLRATRLPKYLIHFDNALAANGGPFMLGEQWSHVDTSLFQLMEGLDFAFPNYMAQMQGTWANLEALQAAVPDIEGLTAYLASEQRMEFNEDGIFRHYEELDEQ</sequence>
<dbReference type="Proteomes" id="UP001484535">
    <property type="component" value="Unassembled WGS sequence"/>
</dbReference>
<gene>
    <name evidence="2" type="ORF">ABDJ38_06985</name>
</gene>
<dbReference type="InterPro" id="IPR004046">
    <property type="entry name" value="GST_C"/>
</dbReference>
<dbReference type="PANTHER" id="PTHR11571">
    <property type="entry name" value="GLUTATHIONE S-TRANSFERASE"/>
    <property type="match status" value="1"/>
</dbReference>
<dbReference type="EMBL" id="JBDLBR010000002">
    <property type="protein sequence ID" value="MEN7536913.1"/>
    <property type="molecule type" value="Genomic_DNA"/>
</dbReference>
<dbReference type="PANTHER" id="PTHR11571:SF263">
    <property type="entry name" value="GLUTATHIONE S-TRANSFERASE"/>
    <property type="match status" value="1"/>
</dbReference>
<comment type="caution">
    <text evidence="2">The sequence shown here is derived from an EMBL/GenBank/DDBJ whole genome shotgun (WGS) entry which is preliminary data.</text>
</comment>